<evidence type="ECO:0000256" key="1">
    <source>
        <dbReference type="PIRSR" id="PIRSR017388-1"/>
    </source>
</evidence>
<dbReference type="Proteomes" id="UP000523000">
    <property type="component" value="Unassembled WGS sequence"/>
</dbReference>
<evidence type="ECO:0000313" key="5">
    <source>
        <dbReference type="EMBL" id="MBB2996306.1"/>
    </source>
</evidence>
<dbReference type="PANTHER" id="PTHR43194">
    <property type="entry name" value="HYDROLASE ALPHA/BETA FOLD FAMILY"/>
    <property type="match status" value="1"/>
</dbReference>
<proteinExistence type="predicted"/>
<dbReference type="RefSeq" id="WP_183511579.1">
    <property type="nucleotide sequence ID" value="NZ_BAABGK010000019.1"/>
</dbReference>
<gene>
    <name evidence="5" type="ORF">E9229_002497</name>
</gene>
<dbReference type="AlphaFoldDB" id="A0A839QQN7"/>
<dbReference type="Gene3D" id="3.40.50.1820">
    <property type="entry name" value="alpha/beta hydrolase"/>
    <property type="match status" value="1"/>
</dbReference>
<comment type="caution">
    <text evidence="5">The sequence shown here is derived from an EMBL/GenBank/DDBJ whole genome shotgun (WGS) entry which is preliminary data.</text>
</comment>
<reference evidence="5 6" key="1">
    <citation type="submission" date="2020-08" db="EMBL/GenBank/DDBJ databases">
        <title>Sequencing the genomes of 1000 actinobacteria strains.</title>
        <authorList>
            <person name="Klenk H.-P."/>
        </authorList>
    </citation>
    <scope>NUCLEOTIDE SEQUENCE [LARGE SCALE GENOMIC DNA]</scope>
    <source>
        <strain evidence="5 6">DSM 22826</strain>
    </source>
</reference>
<dbReference type="InterPro" id="IPR000073">
    <property type="entry name" value="AB_hydrolase_1"/>
</dbReference>
<evidence type="ECO:0000256" key="2">
    <source>
        <dbReference type="PIRSR" id="PIRSR017388-2"/>
    </source>
</evidence>
<dbReference type="InterPro" id="IPR012354">
    <property type="entry name" value="Esterase_lipase"/>
</dbReference>
<protein>
    <submittedName>
        <fullName evidence="5">Carboxylesterase</fullName>
        <ecNumber evidence="5">3.1.1.1</ecNumber>
    </submittedName>
</protein>
<dbReference type="GO" id="GO:0106435">
    <property type="term" value="F:carboxylesterase activity"/>
    <property type="evidence" value="ECO:0007669"/>
    <property type="project" value="UniProtKB-EC"/>
</dbReference>
<accession>A0A839QQN7</accession>
<feature type="active site" description="Charge relay system" evidence="1">
    <location>
        <position position="198"/>
    </location>
</feature>
<dbReference type="InterPro" id="IPR050228">
    <property type="entry name" value="Carboxylesterase_BioH"/>
</dbReference>
<name>A0A839QQN7_9MICC</name>
<keyword evidence="5" id="KW-0378">Hydrolase</keyword>
<dbReference type="EMBL" id="JACHVS010000001">
    <property type="protein sequence ID" value="MBB2996306.1"/>
    <property type="molecule type" value="Genomic_DNA"/>
</dbReference>
<dbReference type="PANTHER" id="PTHR43194:SF2">
    <property type="entry name" value="PEROXISOMAL MEMBRANE PROTEIN LPX1"/>
    <property type="match status" value="1"/>
</dbReference>
<evidence type="ECO:0000256" key="3">
    <source>
        <dbReference type="PIRSR" id="PIRSR017388-3"/>
    </source>
</evidence>
<sequence length="257" mass="26778">MQDTGGAAALDQTPFKHQGSNGEAVLVIHGFTAGPSGMRPWADALSAAGYSVALPLLPGHGTRWQDLAATTYTDIVAAVAREYEALAARHARVYVCGLSMGGALALYLAATHSPAGLILVNPALTFGQATAKFAGVLRFVVPSVNAIADDIAMPGVSEGAYSRTPVAGVHQLGKLFRATIDRLPRISCPVLVYRSDADHVVPESSIAALRSGLGPAAPLTIRRLARSYHVATLDYDAQEIFAGSISFIQSLGGTERA</sequence>
<dbReference type="InterPro" id="IPR029058">
    <property type="entry name" value="AB_hydrolase_fold"/>
</dbReference>
<evidence type="ECO:0000259" key="4">
    <source>
        <dbReference type="Pfam" id="PF12697"/>
    </source>
</evidence>
<dbReference type="SUPFAM" id="SSF53474">
    <property type="entry name" value="alpha/beta-Hydrolases"/>
    <property type="match status" value="1"/>
</dbReference>
<feature type="binding site" evidence="2">
    <location>
        <position position="31"/>
    </location>
    <ligand>
        <name>substrate</name>
    </ligand>
</feature>
<dbReference type="EC" id="3.1.1.1" evidence="5"/>
<feature type="active site" description="Charge relay system" evidence="1">
    <location>
        <position position="229"/>
    </location>
</feature>
<feature type="binding site" evidence="2">
    <location>
        <position position="100"/>
    </location>
    <ligand>
        <name>substrate</name>
    </ligand>
</feature>
<evidence type="ECO:0000313" key="6">
    <source>
        <dbReference type="Proteomes" id="UP000523000"/>
    </source>
</evidence>
<dbReference type="PIRSF" id="PIRSF017388">
    <property type="entry name" value="Esterase_lipase"/>
    <property type="match status" value="1"/>
</dbReference>
<keyword evidence="6" id="KW-1185">Reference proteome</keyword>
<feature type="site" description="Important for substrate specificity" evidence="3">
    <location>
        <position position="147"/>
    </location>
</feature>
<feature type="active site" description="Nucleophile" evidence="1">
    <location>
        <position position="99"/>
    </location>
</feature>
<organism evidence="5 6">
    <name type="scientific">Paeniglutamicibacter cryotolerans</name>
    <dbReference type="NCBI Taxonomy" id="670079"/>
    <lineage>
        <taxon>Bacteria</taxon>
        <taxon>Bacillati</taxon>
        <taxon>Actinomycetota</taxon>
        <taxon>Actinomycetes</taxon>
        <taxon>Micrococcales</taxon>
        <taxon>Micrococcaceae</taxon>
        <taxon>Paeniglutamicibacter</taxon>
    </lineage>
</organism>
<dbReference type="Pfam" id="PF12697">
    <property type="entry name" value="Abhydrolase_6"/>
    <property type="match status" value="1"/>
</dbReference>
<feature type="domain" description="AB hydrolase-1" evidence="4">
    <location>
        <begin position="25"/>
        <end position="234"/>
    </location>
</feature>